<gene>
    <name evidence="1" type="ORF">VNI00_013308</name>
</gene>
<name>A0AAW0C046_9AGAR</name>
<dbReference type="AlphaFoldDB" id="A0AAW0C046"/>
<protein>
    <submittedName>
        <fullName evidence="1">Uncharacterized protein</fullName>
    </submittedName>
</protein>
<comment type="caution">
    <text evidence="1">The sequence shown here is derived from an EMBL/GenBank/DDBJ whole genome shotgun (WGS) entry which is preliminary data.</text>
</comment>
<reference evidence="1 2" key="1">
    <citation type="submission" date="2024-01" db="EMBL/GenBank/DDBJ databases">
        <title>A draft genome for a cacao thread blight-causing isolate of Paramarasmius palmivorus.</title>
        <authorList>
            <person name="Baruah I.K."/>
            <person name="Bukari Y."/>
            <person name="Amoako-Attah I."/>
            <person name="Meinhardt L.W."/>
            <person name="Bailey B.A."/>
            <person name="Cohen S.P."/>
        </authorList>
    </citation>
    <scope>NUCLEOTIDE SEQUENCE [LARGE SCALE GENOMIC DNA]</scope>
    <source>
        <strain evidence="1 2">GH-12</strain>
    </source>
</reference>
<keyword evidence="2" id="KW-1185">Reference proteome</keyword>
<dbReference type="EMBL" id="JAYKXP010000067">
    <property type="protein sequence ID" value="KAK7032134.1"/>
    <property type="molecule type" value="Genomic_DNA"/>
</dbReference>
<organism evidence="1 2">
    <name type="scientific">Paramarasmius palmivorus</name>
    <dbReference type="NCBI Taxonomy" id="297713"/>
    <lineage>
        <taxon>Eukaryota</taxon>
        <taxon>Fungi</taxon>
        <taxon>Dikarya</taxon>
        <taxon>Basidiomycota</taxon>
        <taxon>Agaricomycotina</taxon>
        <taxon>Agaricomycetes</taxon>
        <taxon>Agaricomycetidae</taxon>
        <taxon>Agaricales</taxon>
        <taxon>Marasmiineae</taxon>
        <taxon>Marasmiaceae</taxon>
        <taxon>Paramarasmius</taxon>
    </lineage>
</organism>
<evidence type="ECO:0000313" key="2">
    <source>
        <dbReference type="Proteomes" id="UP001383192"/>
    </source>
</evidence>
<evidence type="ECO:0000313" key="1">
    <source>
        <dbReference type="EMBL" id="KAK7032134.1"/>
    </source>
</evidence>
<sequence length="178" mass="20047">MPVLPNTDASQIILGANPPVSTACIGMEGPRNGSSTTTKFCLVLGTLQILYYLTSSAVQWRFPCQTTEEIDARILKVESLIDSNSYLDNDVLGETFDGFKAWLEGLYDDAHELRIRACREPSRADPLAWCIFRWEFLYDLDACYKGLKELEGRVEETIRMSRIPESNDQLAQVGVEMV</sequence>
<proteinExistence type="predicted"/>
<accession>A0AAW0C046</accession>
<dbReference type="Proteomes" id="UP001383192">
    <property type="component" value="Unassembled WGS sequence"/>
</dbReference>